<evidence type="ECO:0000256" key="2">
    <source>
        <dbReference type="SAM" id="MobiDB-lite"/>
    </source>
</evidence>
<feature type="region of interest" description="Disordered" evidence="2">
    <location>
        <begin position="16"/>
        <end position="38"/>
    </location>
</feature>
<reference evidence="3" key="1">
    <citation type="submission" date="2023-10" db="EMBL/GenBank/DDBJ databases">
        <authorList>
            <person name="Chen Y."/>
            <person name="Shah S."/>
            <person name="Dougan E. K."/>
            <person name="Thang M."/>
            <person name="Chan C."/>
        </authorList>
    </citation>
    <scope>NUCLEOTIDE SEQUENCE [LARGE SCALE GENOMIC DNA]</scope>
</reference>
<accession>A0ABN9RXG8</accession>
<evidence type="ECO:0000313" key="3">
    <source>
        <dbReference type="EMBL" id="CAK0824085.1"/>
    </source>
</evidence>
<feature type="coiled-coil region" evidence="1">
    <location>
        <begin position="110"/>
        <end position="144"/>
    </location>
</feature>
<feature type="non-terminal residue" evidence="3">
    <location>
        <position position="1"/>
    </location>
</feature>
<keyword evidence="4" id="KW-1185">Reference proteome</keyword>
<feature type="compositionally biased region" description="Polar residues" evidence="2">
    <location>
        <begin position="17"/>
        <end position="30"/>
    </location>
</feature>
<sequence>VRDVRLEVDELRRQLQPAASDSQVTVNGESSPARFEAERLHGEVATITRELLENAARAQRNLEAEVREARAVVAQGGDDGADSATVAALEQLRVQLWESRQQEEQVRGELRETAAALARAQQGYEGAERRVQELGDQKRLADQAASQVHGRMNEFQRLENEARIAASEQLRPADPPQPPPEGGAPQSPQEARPPGVLERLQETGEGESSDSGEYF</sequence>
<feature type="region of interest" description="Disordered" evidence="2">
    <location>
        <begin position="161"/>
        <end position="215"/>
    </location>
</feature>
<gene>
    <name evidence="3" type="ORF">PCOR1329_LOCUS24586</name>
</gene>
<protein>
    <submittedName>
        <fullName evidence="3">Uncharacterized protein</fullName>
    </submittedName>
</protein>
<feature type="compositionally biased region" description="Acidic residues" evidence="2">
    <location>
        <begin position="204"/>
        <end position="215"/>
    </location>
</feature>
<dbReference type="Proteomes" id="UP001189429">
    <property type="component" value="Unassembled WGS sequence"/>
</dbReference>
<dbReference type="EMBL" id="CAUYUJ010008484">
    <property type="protein sequence ID" value="CAK0824085.1"/>
    <property type="molecule type" value="Genomic_DNA"/>
</dbReference>
<name>A0ABN9RXG8_9DINO</name>
<organism evidence="3 4">
    <name type="scientific">Prorocentrum cordatum</name>
    <dbReference type="NCBI Taxonomy" id="2364126"/>
    <lineage>
        <taxon>Eukaryota</taxon>
        <taxon>Sar</taxon>
        <taxon>Alveolata</taxon>
        <taxon>Dinophyceae</taxon>
        <taxon>Prorocentrales</taxon>
        <taxon>Prorocentraceae</taxon>
        <taxon>Prorocentrum</taxon>
    </lineage>
</organism>
<evidence type="ECO:0000256" key="1">
    <source>
        <dbReference type="SAM" id="Coils"/>
    </source>
</evidence>
<proteinExistence type="predicted"/>
<comment type="caution">
    <text evidence="3">The sequence shown here is derived from an EMBL/GenBank/DDBJ whole genome shotgun (WGS) entry which is preliminary data.</text>
</comment>
<keyword evidence="1" id="KW-0175">Coiled coil</keyword>
<feature type="compositionally biased region" description="Pro residues" evidence="2">
    <location>
        <begin position="173"/>
        <end position="182"/>
    </location>
</feature>
<evidence type="ECO:0000313" key="4">
    <source>
        <dbReference type="Proteomes" id="UP001189429"/>
    </source>
</evidence>